<dbReference type="InterPro" id="IPR016087">
    <property type="entry name" value="Chalcone_isomerase"/>
</dbReference>
<evidence type="ECO:0000256" key="1">
    <source>
        <dbReference type="SAM" id="SignalP"/>
    </source>
</evidence>
<dbReference type="EMBL" id="JBHRYB010000005">
    <property type="protein sequence ID" value="MFC3680283.1"/>
    <property type="molecule type" value="Genomic_DNA"/>
</dbReference>
<dbReference type="SUPFAM" id="SSF54626">
    <property type="entry name" value="Chalcone isomerase"/>
    <property type="match status" value="1"/>
</dbReference>
<evidence type="ECO:0000259" key="2">
    <source>
        <dbReference type="Pfam" id="PF16036"/>
    </source>
</evidence>
<dbReference type="Proteomes" id="UP001595722">
    <property type="component" value="Unassembled WGS sequence"/>
</dbReference>
<name>A0ABV7VS06_9GAMM</name>
<dbReference type="RefSeq" id="WP_376866181.1">
    <property type="nucleotide sequence ID" value="NZ_JBHRYB010000005.1"/>
</dbReference>
<feature type="domain" description="Chalcone isomerase" evidence="2">
    <location>
        <begin position="20"/>
        <end position="184"/>
    </location>
</feature>
<reference evidence="4" key="1">
    <citation type="journal article" date="2019" name="Int. J. Syst. Evol. Microbiol.">
        <title>The Global Catalogue of Microorganisms (GCM) 10K type strain sequencing project: providing services to taxonomists for standard genome sequencing and annotation.</title>
        <authorList>
            <consortium name="The Broad Institute Genomics Platform"/>
            <consortium name="The Broad Institute Genome Sequencing Center for Infectious Disease"/>
            <person name="Wu L."/>
            <person name="Ma J."/>
        </authorList>
    </citation>
    <scope>NUCLEOTIDE SEQUENCE [LARGE SCALE GENOMIC DNA]</scope>
    <source>
        <strain evidence="4">KCTC 42424</strain>
    </source>
</reference>
<keyword evidence="1" id="KW-0732">Signal</keyword>
<keyword evidence="3" id="KW-0413">Isomerase</keyword>
<dbReference type="InterPro" id="IPR036298">
    <property type="entry name" value="Chalcone_isomerase_sf"/>
</dbReference>
<feature type="chain" id="PRO_5045573374" evidence="1">
    <location>
        <begin position="21"/>
        <end position="186"/>
    </location>
</feature>
<comment type="caution">
    <text evidence="3">The sequence shown here is derived from an EMBL/GenBank/DDBJ whole genome shotgun (WGS) entry which is preliminary data.</text>
</comment>
<dbReference type="Gene3D" id="3.50.70.10">
    <property type="match status" value="1"/>
</dbReference>
<dbReference type="Pfam" id="PF16036">
    <property type="entry name" value="Chalcone_3"/>
    <property type="match status" value="1"/>
</dbReference>
<keyword evidence="4" id="KW-1185">Reference proteome</keyword>
<sequence length="186" mass="20015">MLRILLSLALLLPLSFSATAKEVSGVDVADTLKAAGTSLSLNGVGVRTKFFMDMYVAALYLPASGQSAADIIAADEPMAIRLHIVSGMINPKRMSDSTRDGFVRSTGGKTAEIEDDIEELISAFQDAVDEGDTFDLVYEPQSGVTVYRNGEAKSNVKGLKFKQALFGIWLSDDPVQDSLKDDMLNS</sequence>
<evidence type="ECO:0000313" key="4">
    <source>
        <dbReference type="Proteomes" id="UP001595722"/>
    </source>
</evidence>
<accession>A0ABV7VS06</accession>
<evidence type="ECO:0000313" key="3">
    <source>
        <dbReference type="EMBL" id="MFC3680283.1"/>
    </source>
</evidence>
<dbReference type="GO" id="GO:0016853">
    <property type="term" value="F:isomerase activity"/>
    <property type="evidence" value="ECO:0007669"/>
    <property type="project" value="UniProtKB-KW"/>
</dbReference>
<organism evidence="3 4">
    <name type="scientific">Bacterioplanoides pacificum</name>
    <dbReference type="NCBI Taxonomy" id="1171596"/>
    <lineage>
        <taxon>Bacteria</taxon>
        <taxon>Pseudomonadati</taxon>
        <taxon>Pseudomonadota</taxon>
        <taxon>Gammaproteobacteria</taxon>
        <taxon>Oceanospirillales</taxon>
        <taxon>Oceanospirillaceae</taxon>
        <taxon>Bacterioplanoides</taxon>
    </lineage>
</organism>
<protein>
    <submittedName>
        <fullName evidence="3">Chalcone isomerase family protein</fullName>
    </submittedName>
</protein>
<dbReference type="InterPro" id="IPR016088">
    <property type="entry name" value="Chalcone_isomerase_3-sand"/>
</dbReference>
<proteinExistence type="predicted"/>
<feature type="signal peptide" evidence="1">
    <location>
        <begin position="1"/>
        <end position="20"/>
    </location>
</feature>
<gene>
    <name evidence="3" type="ORF">ACFOMG_09250</name>
</gene>